<feature type="site" description="Interaction with DNA" evidence="10">
    <location>
        <position position="154"/>
    </location>
</feature>
<organism evidence="13 14">
    <name type="scientific">Candidatus Woykebacteria bacterium RBG_13_40_15</name>
    <dbReference type="NCBI Taxonomy" id="1802593"/>
    <lineage>
        <taxon>Bacteria</taxon>
        <taxon>Candidatus Woykeibacteriota</taxon>
    </lineage>
</organism>
<dbReference type="GO" id="GO:0006265">
    <property type="term" value="P:DNA topological change"/>
    <property type="evidence" value="ECO:0007669"/>
    <property type="project" value="UniProtKB-UniRule"/>
</dbReference>
<dbReference type="EC" id="5.6.2.1" evidence="10"/>
<evidence type="ECO:0000259" key="11">
    <source>
        <dbReference type="PROSITE" id="PS50880"/>
    </source>
</evidence>
<dbReference type="SUPFAM" id="SSF56712">
    <property type="entry name" value="Prokaryotic type I DNA topoisomerase"/>
    <property type="match status" value="1"/>
</dbReference>
<dbReference type="SMART" id="SM00436">
    <property type="entry name" value="TOP1Bc"/>
    <property type="match status" value="1"/>
</dbReference>
<dbReference type="SMART" id="SM00437">
    <property type="entry name" value="TOP1Ac"/>
    <property type="match status" value="1"/>
</dbReference>
<sequence length="656" mass="74769">MEKLIIVESPTKAKTLSRFLGEDFKIEASMGHVRDLPKSKIGVDIDKNFEPSYVIPRDKRKTVERLKDLAKKAKEVILATDPDREGEAIAWHIHEMAVDGKNKAKRIVFHEITKEAILEALKSPRGIDLKLVDAQVARRILDRLVGYKLSPLLWFKVKKGLSAGRVQSIALRLIVEREREIEAFKPDEYWSIEAILRSQKKEEFEASLIKIDGEKAEIKNGKRGDEIVSDLDNKDTQWIVSKAEQKEVKKSPYPPFTTSTMTQSASYNLGFSSKKTMKLAQDLYEEGLITYHRTDSFNISASAINNAREFINKNFGDKFLPAQARIYKTKSKVAQEAHEAVRPTNVGMGSEESIIKNLGKDHQKLYDLIWKRFVACQMADAAYNQVSLDISAKKYLFRASGSEVKFPGWQKVYGEKEEEVPVPLLGVGEKLNLLKLTPNQHFTEAPPRYTEASLIKALEEDGIGRPSTYAPIISTIIERLYIELLERKLVPTPLGIAVSDFLVKNFPKIINVEFTAKMEDELDQIADGKIPWVPVIREFYEPFASHLNDVSEGAERVKIAVERVDKKCPEGHNMVIRYGRFGKFLACEKYPEHKYTEPFETEEQKKKEEEVQKLGMKCPKCGSDIVVRKTRKGRIFYGCSSYPKCKWASWTIPTTN</sequence>
<feature type="site" description="Interaction with DNA" evidence="10">
    <location>
        <position position="479"/>
    </location>
</feature>
<dbReference type="AlphaFoldDB" id="A0A1G1W693"/>
<feature type="domain" description="Toprim" evidence="11">
    <location>
        <begin position="2"/>
        <end position="113"/>
    </location>
</feature>
<dbReference type="InterPro" id="IPR006171">
    <property type="entry name" value="TOPRIM_dom"/>
</dbReference>
<feature type="region of interest" description="Interaction with DNA" evidence="10">
    <location>
        <begin position="162"/>
        <end position="167"/>
    </location>
</feature>
<comment type="function">
    <text evidence="10">Releases the supercoiling and torsional tension of DNA, which is introduced during the DNA replication and transcription, by transiently cleaving and rejoining one strand of the DNA duplex. Introduces a single-strand break via transesterification at a target site in duplex DNA. The scissile phosphodiester is attacked by the catalytic tyrosine of the enzyme, resulting in the formation of a DNA-(5'-phosphotyrosyl)-enzyme intermediate and the expulsion of a 3'-OH DNA strand. The free DNA strand then undergoes passage around the unbroken strand, thus removing DNA supercoils. Finally, in the religation step, the DNA 3'-OH attacks the covalent intermediate to expel the active-site tyrosine and restore the DNA phosphodiester backbone.</text>
</comment>
<dbReference type="Pfam" id="PF01751">
    <property type="entry name" value="Toprim"/>
    <property type="match status" value="1"/>
</dbReference>
<feature type="site" description="Interaction with DNA" evidence="10">
    <location>
        <position position="138"/>
    </location>
</feature>
<dbReference type="InterPro" id="IPR000380">
    <property type="entry name" value="Topo_IA"/>
</dbReference>
<evidence type="ECO:0000256" key="9">
    <source>
        <dbReference type="ARBA" id="ARBA00023235"/>
    </source>
</evidence>
<accession>A0A1G1W693</accession>
<evidence type="ECO:0000256" key="10">
    <source>
        <dbReference type="HAMAP-Rule" id="MF_00952"/>
    </source>
</evidence>
<feature type="site" description="Interaction with DNA" evidence="10">
    <location>
        <position position="142"/>
    </location>
</feature>
<dbReference type="Gene3D" id="3.30.65.10">
    <property type="entry name" value="Bacterial Topoisomerase I, domain 1"/>
    <property type="match status" value="1"/>
</dbReference>
<comment type="catalytic activity">
    <reaction evidence="1 10">
        <text>ATP-independent breakage of single-stranded DNA, followed by passage and rejoining.</text>
        <dbReference type="EC" id="5.6.2.1"/>
    </reaction>
</comment>
<dbReference type="STRING" id="1802593.A2172_02395"/>
<dbReference type="GO" id="GO:0003677">
    <property type="term" value="F:DNA binding"/>
    <property type="evidence" value="ECO:0007669"/>
    <property type="project" value="UniProtKB-KW"/>
</dbReference>
<evidence type="ECO:0000313" key="14">
    <source>
        <dbReference type="Proteomes" id="UP000176631"/>
    </source>
</evidence>
<dbReference type="Pfam" id="PF01396">
    <property type="entry name" value="Zn_ribbon_Top1"/>
    <property type="match status" value="2"/>
</dbReference>
<dbReference type="InterPro" id="IPR034149">
    <property type="entry name" value="TOPRIM_TopoI"/>
</dbReference>
<dbReference type="InterPro" id="IPR013826">
    <property type="entry name" value="Topo_IA_cen_sub3"/>
</dbReference>
<feature type="site" description="Interaction with DNA" evidence="10">
    <location>
        <position position="139"/>
    </location>
</feature>
<dbReference type="GO" id="GO:0005694">
    <property type="term" value="C:chromosome"/>
    <property type="evidence" value="ECO:0007669"/>
    <property type="project" value="InterPro"/>
</dbReference>
<reference evidence="13 14" key="1">
    <citation type="journal article" date="2016" name="Nat. Commun.">
        <title>Thousands of microbial genomes shed light on interconnected biogeochemical processes in an aquifer system.</title>
        <authorList>
            <person name="Anantharaman K."/>
            <person name="Brown C.T."/>
            <person name="Hug L.A."/>
            <person name="Sharon I."/>
            <person name="Castelle C.J."/>
            <person name="Probst A.J."/>
            <person name="Thomas B.C."/>
            <person name="Singh A."/>
            <person name="Wilkins M.J."/>
            <person name="Karaoz U."/>
            <person name="Brodie E.L."/>
            <person name="Williams K.H."/>
            <person name="Hubbard S.S."/>
            <person name="Banfield J.F."/>
        </authorList>
    </citation>
    <scope>NUCLEOTIDE SEQUENCE [LARGE SCALE GENOMIC DNA]</scope>
</reference>
<dbReference type="InterPro" id="IPR003601">
    <property type="entry name" value="Topo_IA_2"/>
</dbReference>
<evidence type="ECO:0000256" key="7">
    <source>
        <dbReference type="ARBA" id="ARBA00023029"/>
    </source>
</evidence>
<keyword evidence="4" id="KW-0863">Zinc-finger</keyword>
<evidence type="ECO:0000256" key="5">
    <source>
        <dbReference type="ARBA" id="ARBA00022833"/>
    </source>
</evidence>
<dbReference type="PANTHER" id="PTHR42785:SF1">
    <property type="entry name" value="DNA TOPOISOMERASE"/>
    <property type="match status" value="1"/>
</dbReference>
<dbReference type="Pfam" id="PF01131">
    <property type="entry name" value="Topoisom_bac"/>
    <property type="match status" value="1"/>
</dbReference>
<dbReference type="Gene3D" id="1.10.460.10">
    <property type="entry name" value="Topoisomerase I, domain 2"/>
    <property type="match status" value="1"/>
</dbReference>
<feature type="site" description="Interaction with DNA" evidence="10">
    <location>
        <position position="147"/>
    </location>
</feature>
<dbReference type="CDD" id="cd03363">
    <property type="entry name" value="TOPRIM_TopoIA_TopoI"/>
    <property type="match status" value="1"/>
</dbReference>
<dbReference type="Gene3D" id="2.70.20.10">
    <property type="entry name" value="Topoisomerase I, domain 3"/>
    <property type="match status" value="1"/>
</dbReference>
<keyword evidence="8 10" id="KW-0238">DNA-binding</keyword>
<dbReference type="InterPro" id="IPR023405">
    <property type="entry name" value="Topo_IA_core_domain"/>
</dbReference>
<name>A0A1G1W693_9BACT</name>
<evidence type="ECO:0000256" key="1">
    <source>
        <dbReference type="ARBA" id="ARBA00000213"/>
    </source>
</evidence>
<dbReference type="Gene3D" id="3.40.50.140">
    <property type="match status" value="1"/>
</dbReference>
<dbReference type="NCBIfam" id="TIGR01051">
    <property type="entry name" value="topA_bact"/>
    <property type="match status" value="1"/>
</dbReference>
<keyword evidence="6" id="KW-0460">Magnesium</keyword>
<keyword evidence="9 10" id="KW-0413">Isomerase</keyword>
<dbReference type="PROSITE" id="PS00396">
    <property type="entry name" value="TOPO_IA_1"/>
    <property type="match status" value="1"/>
</dbReference>
<comment type="similarity">
    <text evidence="2 10">Belongs to the type IA topoisomerase family.</text>
</comment>
<dbReference type="Gene3D" id="1.10.290.10">
    <property type="entry name" value="Topoisomerase I, domain 4"/>
    <property type="match status" value="1"/>
</dbReference>
<dbReference type="PANTHER" id="PTHR42785">
    <property type="entry name" value="DNA TOPOISOMERASE, TYPE IA, CORE"/>
    <property type="match status" value="1"/>
</dbReference>
<comment type="caution">
    <text evidence="13">The sequence shown here is derived from an EMBL/GenBank/DDBJ whole genome shotgun (WGS) entry which is preliminary data.</text>
</comment>
<feature type="domain" description="Topo IA-type catalytic" evidence="12">
    <location>
        <begin position="128"/>
        <end position="547"/>
    </location>
</feature>
<dbReference type="SUPFAM" id="SSF57783">
    <property type="entry name" value="Zinc beta-ribbon"/>
    <property type="match status" value="1"/>
</dbReference>
<dbReference type="Proteomes" id="UP000176631">
    <property type="component" value="Unassembled WGS sequence"/>
</dbReference>
<evidence type="ECO:0000256" key="4">
    <source>
        <dbReference type="ARBA" id="ARBA00022771"/>
    </source>
</evidence>
<dbReference type="InterPro" id="IPR013498">
    <property type="entry name" value="Topo_IA_Znf"/>
</dbReference>
<keyword evidence="3" id="KW-0479">Metal-binding</keyword>
<keyword evidence="5" id="KW-0862">Zinc</keyword>
<proteinExistence type="inferred from homology"/>
<evidence type="ECO:0000256" key="6">
    <source>
        <dbReference type="ARBA" id="ARBA00022842"/>
    </source>
</evidence>
<dbReference type="PROSITE" id="PS50880">
    <property type="entry name" value="TOPRIM"/>
    <property type="match status" value="1"/>
</dbReference>
<evidence type="ECO:0000313" key="13">
    <source>
        <dbReference type="EMBL" id="OGY23206.1"/>
    </source>
</evidence>
<dbReference type="InterPro" id="IPR028612">
    <property type="entry name" value="Topoisom_1_IA"/>
</dbReference>
<dbReference type="HAMAP" id="MF_00952">
    <property type="entry name" value="Topoisom_1_prok"/>
    <property type="match status" value="1"/>
</dbReference>
<dbReference type="InterPro" id="IPR005733">
    <property type="entry name" value="TopoI_bac-type"/>
</dbReference>
<feature type="site" description="Interaction with DNA" evidence="10">
    <location>
        <position position="32"/>
    </location>
</feature>
<evidence type="ECO:0000256" key="2">
    <source>
        <dbReference type="ARBA" id="ARBA00009446"/>
    </source>
</evidence>
<comment type="subunit">
    <text evidence="10">Monomer.</text>
</comment>
<feature type="active site" description="O-(5'-phospho-DNA)-tyrosine intermediate" evidence="10">
    <location>
        <position position="291"/>
    </location>
</feature>
<dbReference type="InterPro" id="IPR013824">
    <property type="entry name" value="Topo_IA_cen_sub1"/>
</dbReference>
<evidence type="ECO:0000256" key="3">
    <source>
        <dbReference type="ARBA" id="ARBA00022723"/>
    </source>
</evidence>
<protein>
    <recommendedName>
        <fullName evidence="10">DNA topoisomerase 1</fullName>
        <ecNumber evidence="10">5.6.2.1</ecNumber>
    </recommendedName>
    <alternativeName>
        <fullName evidence="10">DNA topoisomerase I</fullName>
    </alternativeName>
</protein>
<dbReference type="SMART" id="SM00493">
    <property type="entry name" value="TOPRIM"/>
    <property type="match status" value="1"/>
</dbReference>
<dbReference type="InterPro" id="IPR023406">
    <property type="entry name" value="Topo_IA_AS"/>
</dbReference>
<dbReference type="InterPro" id="IPR013825">
    <property type="entry name" value="Topo_IA_cen_sub2"/>
</dbReference>
<dbReference type="GO" id="GO:0008270">
    <property type="term" value="F:zinc ion binding"/>
    <property type="evidence" value="ECO:0007669"/>
    <property type="project" value="UniProtKB-KW"/>
</dbReference>
<dbReference type="PRINTS" id="PR00417">
    <property type="entry name" value="PRTPISMRASEI"/>
</dbReference>
<dbReference type="CDD" id="cd00186">
    <property type="entry name" value="TOP1Ac"/>
    <property type="match status" value="1"/>
</dbReference>
<dbReference type="EMBL" id="MHCP01000028">
    <property type="protein sequence ID" value="OGY23206.1"/>
    <property type="molecule type" value="Genomic_DNA"/>
</dbReference>
<evidence type="ECO:0000259" key="12">
    <source>
        <dbReference type="PROSITE" id="PS52039"/>
    </source>
</evidence>
<keyword evidence="7 10" id="KW-0799">Topoisomerase</keyword>
<gene>
    <name evidence="10" type="primary">topA</name>
    <name evidence="13" type="ORF">A2172_02395</name>
</gene>
<dbReference type="InterPro" id="IPR003602">
    <property type="entry name" value="Topo_IA_DNA-bd_dom"/>
</dbReference>
<feature type="site" description="Interaction with DNA" evidence="10">
    <location>
        <position position="293"/>
    </location>
</feature>
<dbReference type="InterPro" id="IPR013497">
    <property type="entry name" value="Topo_IA_cen"/>
</dbReference>
<evidence type="ECO:0000256" key="8">
    <source>
        <dbReference type="ARBA" id="ARBA00023125"/>
    </source>
</evidence>
<dbReference type="GO" id="GO:0003917">
    <property type="term" value="F:DNA topoisomerase type I (single strand cut, ATP-independent) activity"/>
    <property type="evidence" value="ECO:0007669"/>
    <property type="project" value="UniProtKB-UniRule"/>
</dbReference>
<dbReference type="PROSITE" id="PS52039">
    <property type="entry name" value="TOPO_IA_2"/>
    <property type="match status" value="1"/>
</dbReference>